<gene>
    <name evidence="2" type="ORF">C0V82_11585</name>
</gene>
<name>A0A2K9NCK4_9PROT</name>
<evidence type="ECO:0000259" key="1">
    <source>
        <dbReference type="Pfam" id="PF01593"/>
    </source>
</evidence>
<keyword evidence="3" id="KW-1185">Reference proteome</keyword>
<dbReference type="GO" id="GO:0016491">
    <property type="term" value="F:oxidoreductase activity"/>
    <property type="evidence" value="ECO:0007669"/>
    <property type="project" value="InterPro"/>
</dbReference>
<dbReference type="InterPro" id="IPR002937">
    <property type="entry name" value="Amino_oxidase"/>
</dbReference>
<dbReference type="Gene3D" id="3.50.50.60">
    <property type="entry name" value="FAD/NAD(P)-binding domain"/>
    <property type="match status" value="1"/>
</dbReference>
<dbReference type="PANTHER" id="PTHR16128:SF5">
    <property type="entry name" value="FAD_NAD(P)-BINDING OXIDOREDUCTASE FAMILY PROTEIN"/>
    <property type="match status" value="1"/>
</dbReference>
<evidence type="ECO:0000313" key="3">
    <source>
        <dbReference type="Proteomes" id="UP000234752"/>
    </source>
</evidence>
<dbReference type="SUPFAM" id="SSF51905">
    <property type="entry name" value="FAD/NAD(P)-binding domain"/>
    <property type="match status" value="1"/>
</dbReference>
<dbReference type="EMBL" id="CP025611">
    <property type="protein sequence ID" value="AUN30807.1"/>
    <property type="molecule type" value="Genomic_DNA"/>
</dbReference>
<dbReference type="InterPro" id="IPR036188">
    <property type="entry name" value="FAD/NAD-bd_sf"/>
</dbReference>
<dbReference type="Pfam" id="PF13450">
    <property type="entry name" value="NAD_binding_8"/>
    <property type="match status" value="1"/>
</dbReference>
<proteinExistence type="predicted"/>
<sequence length="388" mass="40527">MDYCYHFVAPGAMTHKHSMGSSRTDSRLCTLDRQRQHPIWHRTLSPQTGTIMQNPASAHPTAIIGAGLAGLSAALSLTQRGMAVALFDKGRGPGGRLSTRRADGWRFDHGGQYLTVRDAGLRRVVDGLVADGHAAPWTGHIVRLTADGGVEPHPVERFVGVPGMNGIIQGLIARLPDAARPRFARRALSITGAPGDWHLRMEDGAVEGPFAAVIVAVPSPQAVDLLSPVAPALAMHAGEAVMAPCWALMLGFDQAALPAWDAAFIAGAGAEDRPLSWIAHDGAKPGRAGGASFVAHAAPDWSIRHLEDAADAVAAALLPAFRAATGISGDPALISAHRWRYALPTRPLSDGFLLDPALGIGACGDWCLEARAEAAFVSGARLAAAMGG</sequence>
<dbReference type="Pfam" id="PF01593">
    <property type="entry name" value="Amino_oxidase"/>
    <property type="match status" value="1"/>
</dbReference>
<dbReference type="Proteomes" id="UP000234752">
    <property type="component" value="Chromosome eg_1"/>
</dbReference>
<dbReference type="KEGG" id="ncb:C0V82_11585"/>
<evidence type="ECO:0000313" key="2">
    <source>
        <dbReference type="EMBL" id="AUN30807.1"/>
    </source>
</evidence>
<protein>
    <submittedName>
        <fullName evidence="2">FAD-dependent oxidoreductase</fullName>
    </submittedName>
</protein>
<dbReference type="AlphaFoldDB" id="A0A2K9NCK4"/>
<accession>A0A2K9NCK4</accession>
<feature type="domain" description="Amine oxidase" evidence="1">
    <location>
        <begin position="162"/>
        <end position="384"/>
    </location>
</feature>
<dbReference type="PANTHER" id="PTHR16128">
    <property type="entry name" value="FAD/NAD(P)-BINDING OXIDOREDUCTASE FAMILY PROTEIN"/>
    <property type="match status" value="1"/>
</dbReference>
<dbReference type="Gene3D" id="3.90.660.10">
    <property type="match status" value="1"/>
</dbReference>
<reference evidence="2 3" key="1">
    <citation type="submission" date="2017-12" db="EMBL/GenBank/DDBJ databases">
        <title>Genomes of bacteria within cyanobacterial aggregates.</title>
        <authorList>
            <person name="Cai H."/>
        </authorList>
    </citation>
    <scope>NUCLEOTIDE SEQUENCE [LARGE SCALE GENOMIC DNA]</scope>
    <source>
        <strain evidence="2 3">TH16</strain>
    </source>
</reference>
<organism evidence="2 3">
    <name type="scientific">Niveispirillum cyanobacteriorum</name>
    <dbReference type="NCBI Taxonomy" id="1612173"/>
    <lineage>
        <taxon>Bacteria</taxon>
        <taxon>Pseudomonadati</taxon>
        <taxon>Pseudomonadota</taxon>
        <taxon>Alphaproteobacteria</taxon>
        <taxon>Rhodospirillales</taxon>
        <taxon>Azospirillaceae</taxon>
        <taxon>Niveispirillum</taxon>
    </lineage>
</organism>